<feature type="transmembrane region" description="Helical" evidence="10">
    <location>
        <begin position="221"/>
        <end position="243"/>
    </location>
</feature>
<evidence type="ECO:0000256" key="8">
    <source>
        <dbReference type="ARBA" id="ARBA00023157"/>
    </source>
</evidence>
<dbReference type="InterPro" id="IPR013783">
    <property type="entry name" value="Ig-like_fold"/>
</dbReference>
<dbReference type="EMBL" id="CAJPVJ010018510">
    <property type="protein sequence ID" value="CAG2176995.1"/>
    <property type="molecule type" value="Genomic_DNA"/>
</dbReference>
<keyword evidence="13" id="KW-1185">Reference proteome</keyword>
<evidence type="ECO:0000313" key="13">
    <source>
        <dbReference type="Proteomes" id="UP000728032"/>
    </source>
</evidence>
<dbReference type="InterPro" id="IPR056754">
    <property type="entry name" value="DSCAM/DSCAML_C"/>
</dbReference>
<dbReference type="InterPro" id="IPR050964">
    <property type="entry name" value="Striated_Muscle_Regulatory"/>
</dbReference>
<evidence type="ECO:0000256" key="1">
    <source>
        <dbReference type="ARBA" id="ARBA00004167"/>
    </source>
</evidence>
<dbReference type="Pfam" id="PF00041">
    <property type="entry name" value="fn3"/>
    <property type="match status" value="1"/>
</dbReference>
<evidence type="ECO:0000256" key="6">
    <source>
        <dbReference type="ARBA" id="ARBA00022989"/>
    </source>
</evidence>
<feature type="domain" description="Fibronectin type-III" evidence="11">
    <location>
        <begin position="3"/>
        <end position="102"/>
    </location>
</feature>
<evidence type="ECO:0000256" key="2">
    <source>
        <dbReference type="ARBA" id="ARBA00022692"/>
    </source>
</evidence>
<gene>
    <name evidence="12" type="ORF">ONB1V03_LOCUS16428</name>
</gene>
<organism evidence="12">
    <name type="scientific">Oppiella nova</name>
    <dbReference type="NCBI Taxonomy" id="334625"/>
    <lineage>
        <taxon>Eukaryota</taxon>
        <taxon>Metazoa</taxon>
        <taxon>Ecdysozoa</taxon>
        <taxon>Arthropoda</taxon>
        <taxon>Chelicerata</taxon>
        <taxon>Arachnida</taxon>
        <taxon>Acari</taxon>
        <taxon>Acariformes</taxon>
        <taxon>Sarcoptiformes</taxon>
        <taxon>Oribatida</taxon>
        <taxon>Brachypylina</taxon>
        <taxon>Oppioidea</taxon>
        <taxon>Oppiidae</taxon>
        <taxon>Oppiella</taxon>
    </lineage>
</organism>
<reference evidence="12" key="1">
    <citation type="submission" date="2020-11" db="EMBL/GenBank/DDBJ databases">
        <authorList>
            <person name="Tran Van P."/>
        </authorList>
    </citation>
    <scope>NUCLEOTIDE SEQUENCE</scope>
</reference>
<accession>A0A7R9MH61</accession>
<dbReference type="PANTHER" id="PTHR13817">
    <property type="entry name" value="TITIN"/>
    <property type="match status" value="1"/>
</dbReference>
<feature type="non-terminal residue" evidence="12">
    <location>
        <position position="1"/>
    </location>
</feature>
<dbReference type="GO" id="GO:0007155">
    <property type="term" value="P:cell adhesion"/>
    <property type="evidence" value="ECO:0007669"/>
    <property type="project" value="UniProtKB-KW"/>
</dbReference>
<dbReference type="InterPro" id="IPR003961">
    <property type="entry name" value="FN3_dom"/>
</dbReference>
<dbReference type="OrthoDB" id="152385at2759"/>
<keyword evidence="3" id="KW-0732">Signal</keyword>
<dbReference type="PROSITE" id="PS50853">
    <property type="entry name" value="FN3"/>
    <property type="match status" value="2"/>
</dbReference>
<sequence length="313" mass="34702">MDRPTAPQLSVGDVTFDSIEIVWSFPLESPNLTVALATINGYYIYSKSHSSQWMDKQIRQKISSYTAIDLLCGTLYQFYVVAYNAMGKGDPSDAIAIKTKGSVPASPKHMTELVVANTTSALIRLDSWPSNGCPIKEFVIKYKPSKYETDWSEVSAQVWPQESLIEIQALSPGNWYLLNVKAINEAGSAEQTYQFATLTAQGGTVSPLSEREPLGLESITIVIPVICSVIVLTVILIIGLIVVNKRRLPATHNPNQSLHNQQNHCRDDQLLGSAYHLSVLDSQPPKDSHENQCFHTTVLNQKQIYFQSPYALS</sequence>
<dbReference type="Proteomes" id="UP000728032">
    <property type="component" value="Unassembled WGS sequence"/>
</dbReference>
<proteinExistence type="predicted"/>
<keyword evidence="7 10" id="KW-0472">Membrane</keyword>
<dbReference type="CDD" id="cd00063">
    <property type="entry name" value="FN3"/>
    <property type="match status" value="2"/>
</dbReference>
<dbReference type="PANTHER" id="PTHR13817:SF73">
    <property type="entry name" value="FIBRONECTIN TYPE-III DOMAIN-CONTAINING PROTEIN"/>
    <property type="match status" value="1"/>
</dbReference>
<dbReference type="SUPFAM" id="SSF49265">
    <property type="entry name" value="Fibronectin type III"/>
    <property type="match status" value="1"/>
</dbReference>
<dbReference type="SMART" id="SM00060">
    <property type="entry name" value="FN3"/>
    <property type="match status" value="2"/>
</dbReference>
<evidence type="ECO:0000256" key="9">
    <source>
        <dbReference type="ARBA" id="ARBA00023319"/>
    </source>
</evidence>
<keyword evidence="6 10" id="KW-1133">Transmembrane helix</keyword>
<protein>
    <recommendedName>
        <fullName evidence="11">Fibronectin type-III domain-containing protein</fullName>
    </recommendedName>
</protein>
<name>A0A7R9MH61_9ACAR</name>
<keyword evidence="8" id="KW-1015">Disulfide bond</keyword>
<evidence type="ECO:0000256" key="7">
    <source>
        <dbReference type="ARBA" id="ARBA00023136"/>
    </source>
</evidence>
<evidence type="ECO:0000313" key="12">
    <source>
        <dbReference type="EMBL" id="CAD7659857.1"/>
    </source>
</evidence>
<keyword evidence="9" id="KW-0393">Immunoglobulin domain</keyword>
<keyword evidence="4" id="KW-0677">Repeat</keyword>
<dbReference type="InterPro" id="IPR036116">
    <property type="entry name" value="FN3_sf"/>
</dbReference>
<keyword evidence="5" id="KW-0130">Cell adhesion</keyword>
<evidence type="ECO:0000256" key="3">
    <source>
        <dbReference type="ARBA" id="ARBA00022729"/>
    </source>
</evidence>
<dbReference type="EMBL" id="OC933335">
    <property type="protein sequence ID" value="CAD7659857.1"/>
    <property type="molecule type" value="Genomic_DNA"/>
</dbReference>
<dbReference type="Gene3D" id="2.60.40.10">
    <property type="entry name" value="Immunoglobulins"/>
    <property type="match status" value="2"/>
</dbReference>
<evidence type="ECO:0000259" key="11">
    <source>
        <dbReference type="PROSITE" id="PS50853"/>
    </source>
</evidence>
<dbReference type="AlphaFoldDB" id="A0A7R9MH61"/>
<keyword evidence="2 10" id="KW-0812">Transmembrane</keyword>
<comment type="subcellular location">
    <subcellularLocation>
        <location evidence="1">Membrane</location>
        <topology evidence="1">Single-pass membrane protein</topology>
    </subcellularLocation>
</comment>
<dbReference type="GO" id="GO:0016020">
    <property type="term" value="C:membrane"/>
    <property type="evidence" value="ECO:0007669"/>
    <property type="project" value="UniProtKB-SubCell"/>
</dbReference>
<evidence type="ECO:0000256" key="10">
    <source>
        <dbReference type="SAM" id="Phobius"/>
    </source>
</evidence>
<evidence type="ECO:0000256" key="5">
    <source>
        <dbReference type="ARBA" id="ARBA00022889"/>
    </source>
</evidence>
<evidence type="ECO:0000256" key="4">
    <source>
        <dbReference type="ARBA" id="ARBA00022737"/>
    </source>
</evidence>
<feature type="domain" description="Fibronectin type-III" evidence="11">
    <location>
        <begin position="106"/>
        <end position="202"/>
    </location>
</feature>
<dbReference type="Pfam" id="PF25059">
    <property type="entry name" value="FN3_DSCAM-DSCAML_C"/>
    <property type="match status" value="1"/>
</dbReference>